<protein>
    <submittedName>
        <fullName evidence="6">HD domain protein</fullName>
    </submittedName>
</protein>
<keyword evidence="7" id="KW-1185">Reference proteome</keyword>
<feature type="coiled-coil region" evidence="3">
    <location>
        <begin position="360"/>
        <end position="387"/>
    </location>
</feature>
<comment type="caution">
    <text evidence="6">The sequence shown here is derived from an EMBL/GenBank/DDBJ whole genome shotgun (WGS) entry which is preliminary data.</text>
</comment>
<dbReference type="PANTHER" id="PTHR36528:SF1">
    <property type="entry name" value="CRISPR SYSTEM SINGLE-STRAND-SPECIFIC DEOXYRIBONUCLEASE CAS10_CSM1 (SUBTYPE III-A)"/>
    <property type="match status" value="1"/>
</dbReference>
<dbReference type="SUPFAM" id="SSF109604">
    <property type="entry name" value="HD-domain/PDEase-like"/>
    <property type="match status" value="1"/>
</dbReference>
<keyword evidence="3" id="KW-0175">Coiled coil</keyword>
<dbReference type="InterPro" id="IPR043128">
    <property type="entry name" value="Rev_trsase/Diguanyl_cyclase"/>
</dbReference>
<evidence type="ECO:0000259" key="5">
    <source>
        <dbReference type="Pfam" id="PF22335"/>
    </source>
</evidence>
<dbReference type="Pfam" id="PF01966">
    <property type="entry name" value="HD"/>
    <property type="match status" value="1"/>
</dbReference>
<sequence>MVGLVMGSSYVILKRQMKTYRSKIGMEVKGNMSVYRIFTDFQQEFSNRLSQADYMLADTRIPWVSLYDHLSLTAGIAVTMTKELLSRGRSPNNICGIDLPENELRALACLCGFIHDIGKARMGETKYYNHVQEGIKYAQEWLESKNIQNHLRSVILNAIGRHHLRDGPQTILEQVICLADSYASAGDRPELSKASTVSELVQTANENLDLEHSLFGDHKPLCFLLGDTDAIKEYIYETSSLPEIRGASEILLSLDEKVRELFREHLAAESLIYCGGGGFLAIVPASQAEEWQKHIEALYLKETHIATITVVISEPVGYMDIGRGLIPYDDEQVRKLVGRGIAGDLLFSHFEALLQNRARRKNFGEVVAKLSSQLQQAKRQKEEASFLEALPIYSRCHSCGKRASAKQDDVKAEWLCDICYEKRCNGRKGRRVFVRRFIEWAKTNKGVEIPLKNSEGKPRFPEDLDALAGDEGRIAFLYVDGNNMGDLLQLMPSPASYRHFSQVLHSAISDALFSAFWNAFGEARLRNLSLPFEIIALGGDDLVAIVPASYGWALAVQVLEEFEKNLGVQKLECELNERLKDALLKAAHLSLSAGLAIADVKYPVRFLFDLAEGLLKEAKRLARTTQNGTICHLWLRAPVISESAKVLMDELYKREGRYLTARPYTKDQAKELIGIARELSTLATSQRKSLAESIEKGIHVSLNYALYQAARIDKDKQETIIETFEKLGTFMSKNTKSQNLKKFWFWQEDNQDKGWQTALLDALELIELGATKVGYGGKS</sequence>
<dbReference type="eggNOG" id="COG1353">
    <property type="taxonomic scope" value="Bacteria"/>
</dbReference>
<evidence type="ECO:0000256" key="3">
    <source>
        <dbReference type="SAM" id="Coils"/>
    </source>
</evidence>
<feature type="domain" description="Cas10/Cmr2 second palm" evidence="5">
    <location>
        <begin position="473"/>
        <end position="621"/>
    </location>
</feature>
<dbReference type="InterPro" id="IPR006674">
    <property type="entry name" value="HD_domain"/>
</dbReference>
<dbReference type="InterPro" id="IPR052117">
    <property type="entry name" value="Cas10/Csm1_subtype-III-A"/>
</dbReference>
<name>A0A0T5X8Q6_9BACT</name>
<dbReference type="PANTHER" id="PTHR36528">
    <property type="entry name" value="CRISPR SYSTEM SINGLE-STRAND-SPECIFIC DEOXYRIBONUCLEASE CAS10/CSM1 (SUBTYPE III-A)"/>
    <property type="match status" value="1"/>
</dbReference>
<keyword evidence="2" id="KW-0051">Antiviral defense</keyword>
<dbReference type="EMBL" id="ACJX03000001">
    <property type="protein sequence ID" value="KRT34767.1"/>
    <property type="molecule type" value="Genomic_DNA"/>
</dbReference>
<dbReference type="Pfam" id="PF22335">
    <property type="entry name" value="Cas10-Cmr2_palm2"/>
    <property type="match status" value="1"/>
</dbReference>
<organism evidence="6 7">
    <name type="scientific">Acetomicrobium hydrogeniformans ATCC BAA-1850</name>
    <dbReference type="NCBI Taxonomy" id="592015"/>
    <lineage>
        <taxon>Bacteria</taxon>
        <taxon>Thermotogati</taxon>
        <taxon>Synergistota</taxon>
        <taxon>Synergistia</taxon>
        <taxon>Synergistales</taxon>
        <taxon>Acetomicrobiaceae</taxon>
        <taxon>Acetomicrobium</taxon>
    </lineage>
</organism>
<gene>
    <name evidence="6" type="ORF">HMPREF1705_04013</name>
</gene>
<dbReference type="Gene3D" id="1.10.3210.10">
    <property type="entry name" value="Hypothetical protein af1432"/>
    <property type="match status" value="1"/>
</dbReference>
<dbReference type="Proteomes" id="UP000005273">
    <property type="component" value="Unassembled WGS sequence"/>
</dbReference>
<feature type="domain" description="HD" evidence="4">
    <location>
        <begin position="67"/>
        <end position="183"/>
    </location>
</feature>
<dbReference type="Gene3D" id="3.30.70.270">
    <property type="match status" value="1"/>
</dbReference>
<evidence type="ECO:0000256" key="2">
    <source>
        <dbReference type="ARBA" id="ARBA00023118"/>
    </source>
</evidence>
<dbReference type="InterPro" id="IPR054767">
    <property type="entry name" value="Cas10-Cmr2_palm2"/>
</dbReference>
<keyword evidence="1" id="KW-0547">Nucleotide-binding</keyword>
<evidence type="ECO:0000256" key="1">
    <source>
        <dbReference type="ARBA" id="ARBA00022741"/>
    </source>
</evidence>
<proteinExistence type="predicted"/>
<accession>A0A0T5X8Q6</accession>
<dbReference type="GO" id="GO:0000166">
    <property type="term" value="F:nucleotide binding"/>
    <property type="evidence" value="ECO:0007669"/>
    <property type="project" value="UniProtKB-KW"/>
</dbReference>
<reference evidence="7" key="1">
    <citation type="submission" date="2012-09" db="EMBL/GenBank/DDBJ databases">
        <authorList>
            <person name="Weinstock G."/>
            <person name="Sodergren E."/>
            <person name="Clifton S."/>
            <person name="Fulton L."/>
            <person name="Fulton B."/>
            <person name="Courtney L."/>
            <person name="Fronick C."/>
            <person name="Harrison M."/>
            <person name="Strong C."/>
            <person name="Farmer C."/>
            <person name="Delehaunty K."/>
            <person name="Markovic C."/>
            <person name="Hall O."/>
            <person name="Minx P."/>
            <person name="Tomlinson C."/>
            <person name="Mitreva M."/>
            <person name="Nelson J."/>
            <person name="Hou S."/>
            <person name="Wollam A."/>
            <person name="Pepin K.H."/>
            <person name="Johnson M."/>
            <person name="Bhonagiri V."/>
            <person name="Nash W.E."/>
            <person name="Suruliraj S."/>
            <person name="Warren W."/>
            <person name="Chinwalla A."/>
            <person name="Mardis E.R."/>
            <person name="Wilson R.K."/>
        </authorList>
    </citation>
    <scope>NUCLEOTIDE SEQUENCE [LARGE SCALE GENOMIC DNA]</scope>
    <source>
        <strain evidence="7">OS1</strain>
    </source>
</reference>
<evidence type="ECO:0000313" key="6">
    <source>
        <dbReference type="EMBL" id="KRT34767.1"/>
    </source>
</evidence>
<evidence type="ECO:0000313" key="7">
    <source>
        <dbReference type="Proteomes" id="UP000005273"/>
    </source>
</evidence>
<dbReference type="GO" id="GO:0051607">
    <property type="term" value="P:defense response to virus"/>
    <property type="evidence" value="ECO:0007669"/>
    <property type="project" value="UniProtKB-KW"/>
</dbReference>
<evidence type="ECO:0000259" key="4">
    <source>
        <dbReference type="Pfam" id="PF01966"/>
    </source>
</evidence>
<dbReference type="AlphaFoldDB" id="A0A0T5X8Q6"/>
<dbReference type="STRING" id="592015.HMPREF1705_04013"/>